<protein>
    <recommendedName>
        <fullName evidence="3">Excreted virulence factor EspC, type VII ESX diderm</fullName>
    </recommendedName>
</protein>
<dbReference type="OrthoDB" id="3541878at2"/>
<evidence type="ECO:0008006" key="3">
    <source>
        <dbReference type="Google" id="ProtNLM"/>
    </source>
</evidence>
<organism evidence="1 2">
    <name type="scientific">Sinosporangium album</name>
    <dbReference type="NCBI Taxonomy" id="504805"/>
    <lineage>
        <taxon>Bacteria</taxon>
        <taxon>Bacillati</taxon>
        <taxon>Actinomycetota</taxon>
        <taxon>Actinomycetes</taxon>
        <taxon>Streptosporangiales</taxon>
        <taxon>Streptosporangiaceae</taxon>
        <taxon>Sinosporangium</taxon>
    </lineage>
</organism>
<proteinExistence type="predicted"/>
<dbReference type="EMBL" id="FNCN01000040">
    <property type="protein sequence ID" value="SDI24373.1"/>
    <property type="molecule type" value="Genomic_DNA"/>
</dbReference>
<dbReference type="AlphaFoldDB" id="A0A1G8IZY8"/>
<dbReference type="Proteomes" id="UP000198923">
    <property type="component" value="Unassembled WGS sequence"/>
</dbReference>
<name>A0A1G8IZY8_9ACTN</name>
<keyword evidence="2" id="KW-1185">Reference proteome</keyword>
<dbReference type="RefSeq" id="WP_093174746.1">
    <property type="nucleotide sequence ID" value="NZ_FNCN01000040.1"/>
</dbReference>
<accession>A0A1G8IZY8</accession>
<evidence type="ECO:0000313" key="1">
    <source>
        <dbReference type="EMBL" id="SDI24373.1"/>
    </source>
</evidence>
<sequence length="99" mass="11272">MTGYYVRPDALRSQTRVYDEQHTDMEQVRDNLRAAFDRDGNTLGSDLYGAELAKKLPGIEKHIFTALDAYIKELEHTSTGLHRTADTYELADRIRLPGS</sequence>
<reference evidence="1 2" key="1">
    <citation type="submission" date="2016-10" db="EMBL/GenBank/DDBJ databases">
        <authorList>
            <person name="de Groot N.N."/>
        </authorList>
    </citation>
    <scope>NUCLEOTIDE SEQUENCE [LARGE SCALE GENOMIC DNA]</scope>
    <source>
        <strain evidence="1 2">CPCC 201354</strain>
    </source>
</reference>
<gene>
    <name evidence="1" type="ORF">SAMN05421505_14022</name>
</gene>
<evidence type="ECO:0000313" key="2">
    <source>
        <dbReference type="Proteomes" id="UP000198923"/>
    </source>
</evidence>
<dbReference type="STRING" id="504805.SAMN05421505_14022"/>